<reference evidence="1" key="2">
    <citation type="submission" date="2018-05" db="EMBL/GenBank/DDBJ databases">
        <title>OpunRS2 (Oryza punctata Reference Sequence Version 2).</title>
        <authorList>
            <person name="Zhang J."/>
            <person name="Kudrna D."/>
            <person name="Lee S."/>
            <person name="Talag J."/>
            <person name="Welchert J."/>
            <person name="Wing R.A."/>
        </authorList>
    </citation>
    <scope>NUCLEOTIDE SEQUENCE [LARGE SCALE GENOMIC DNA]</scope>
</reference>
<dbReference type="AlphaFoldDB" id="A0A0E0KF95"/>
<dbReference type="HOGENOM" id="CLU_146441_0_0_1"/>
<proteinExistence type="predicted"/>
<dbReference type="Proteomes" id="UP000026962">
    <property type="component" value="Chromosome 3"/>
</dbReference>
<keyword evidence="2" id="KW-1185">Reference proteome</keyword>
<accession>A0A0E0KF95</accession>
<protein>
    <submittedName>
        <fullName evidence="1">Uncharacterized protein</fullName>
    </submittedName>
</protein>
<reference evidence="1" key="1">
    <citation type="submission" date="2015-04" db="UniProtKB">
        <authorList>
            <consortium name="EnsemblPlants"/>
        </authorList>
    </citation>
    <scope>IDENTIFICATION</scope>
</reference>
<evidence type="ECO:0000313" key="1">
    <source>
        <dbReference type="EnsemblPlants" id="OPUNC03G20790.1"/>
    </source>
</evidence>
<organism evidence="1">
    <name type="scientific">Oryza punctata</name>
    <name type="common">Red rice</name>
    <dbReference type="NCBI Taxonomy" id="4537"/>
    <lineage>
        <taxon>Eukaryota</taxon>
        <taxon>Viridiplantae</taxon>
        <taxon>Streptophyta</taxon>
        <taxon>Embryophyta</taxon>
        <taxon>Tracheophyta</taxon>
        <taxon>Spermatophyta</taxon>
        <taxon>Magnoliopsida</taxon>
        <taxon>Liliopsida</taxon>
        <taxon>Poales</taxon>
        <taxon>Poaceae</taxon>
        <taxon>BOP clade</taxon>
        <taxon>Oryzoideae</taxon>
        <taxon>Oryzeae</taxon>
        <taxon>Oryzinae</taxon>
        <taxon>Oryza</taxon>
    </lineage>
</organism>
<name>A0A0E0KF95_ORYPU</name>
<dbReference type="EnsemblPlants" id="OPUNC03G20790.1">
    <property type="protein sequence ID" value="OPUNC03G20790.1"/>
    <property type="gene ID" value="OPUNC03G20790"/>
</dbReference>
<dbReference type="OMA" id="DIHAKTV"/>
<evidence type="ECO:0000313" key="2">
    <source>
        <dbReference type="Proteomes" id="UP000026962"/>
    </source>
</evidence>
<dbReference type="Gramene" id="OPUNC03G20790.1">
    <property type="protein sequence ID" value="OPUNC03G20790.1"/>
    <property type="gene ID" value="OPUNC03G20790"/>
</dbReference>
<sequence length="111" mass="12036">MERATGGFSKRNIIGEGGFAIVYKITGPLLPFPPSYPPLCSPQQDQHGTKHVCSGLQKLDYSCHQRECAQLLISLLAHLTTAYDIHAKTVECIHASRCTMAVALAQVAKNA</sequence>